<feature type="transmembrane region" description="Helical" evidence="1">
    <location>
        <begin position="238"/>
        <end position="258"/>
    </location>
</feature>
<dbReference type="PROSITE" id="PS00636">
    <property type="entry name" value="DNAJ_1"/>
    <property type="match status" value="1"/>
</dbReference>
<keyword evidence="1" id="KW-0812">Transmembrane</keyword>
<dbReference type="EMBL" id="JAANQT010000551">
    <property type="protein sequence ID" value="KAG1310073.1"/>
    <property type="molecule type" value="Genomic_DNA"/>
</dbReference>
<reference evidence="3" key="1">
    <citation type="journal article" date="2020" name="Microb. Genom.">
        <title>Genetic diversity of clinical and environmental Mucorales isolates obtained from an investigation of mucormycosis cases among solid organ transplant recipients.</title>
        <authorList>
            <person name="Nguyen M.H."/>
            <person name="Kaul D."/>
            <person name="Muto C."/>
            <person name="Cheng S.J."/>
            <person name="Richter R.A."/>
            <person name="Bruno V.M."/>
            <person name="Liu G."/>
            <person name="Beyhan S."/>
            <person name="Sundermann A.J."/>
            <person name="Mounaud S."/>
            <person name="Pasculle A.W."/>
            <person name="Nierman W.C."/>
            <person name="Driscoll E."/>
            <person name="Cumbie R."/>
            <person name="Clancy C.J."/>
            <person name="Dupont C.L."/>
        </authorList>
    </citation>
    <scope>NUCLEOTIDE SEQUENCE</scope>
    <source>
        <strain evidence="3">GL11</strain>
    </source>
</reference>
<feature type="transmembrane region" description="Helical" evidence="1">
    <location>
        <begin position="264"/>
        <end position="289"/>
    </location>
</feature>
<proteinExistence type="predicted"/>
<evidence type="ECO:0000313" key="3">
    <source>
        <dbReference type="EMBL" id="KAG1310073.1"/>
    </source>
</evidence>
<keyword evidence="4" id="KW-1185">Reference proteome</keyword>
<evidence type="ECO:0000313" key="4">
    <source>
        <dbReference type="Proteomes" id="UP000716291"/>
    </source>
</evidence>
<keyword evidence="1" id="KW-1133">Transmembrane helix</keyword>
<dbReference type="GO" id="GO:0042407">
    <property type="term" value="P:cristae formation"/>
    <property type="evidence" value="ECO:0007669"/>
    <property type="project" value="TreeGrafter"/>
</dbReference>
<keyword evidence="1" id="KW-0472">Membrane</keyword>
<dbReference type="Gene3D" id="1.10.287.110">
    <property type="entry name" value="DnaJ domain"/>
    <property type="match status" value="1"/>
</dbReference>
<dbReference type="PROSITE" id="PS50076">
    <property type="entry name" value="DNAJ_2"/>
    <property type="match status" value="1"/>
</dbReference>
<dbReference type="PANTHER" id="PTHR44157:SF1">
    <property type="entry name" value="DNAJ HOMOLOG SUBFAMILY C MEMBER 11"/>
    <property type="match status" value="1"/>
</dbReference>
<dbReference type="InterPro" id="IPR052243">
    <property type="entry name" value="Mito_inner_membrane_organizer"/>
</dbReference>
<dbReference type="SUPFAM" id="SSF46565">
    <property type="entry name" value="Chaperone J-domain"/>
    <property type="match status" value="1"/>
</dbReference>
<dbReference type="CDD" id="cd06257">
    <property type="entry name" value="DnaJ"/>
    <property type="match status" value="1"/>
</dbReference>
<dbReference type="GO" id="GO:0005739">
    <property type="term" value="C:mitochondrion"/>
    <property type="evidence" value="ECO:0007669"/>
    <property type="project" value="GOC"/>
</dbReference>
<dbReference type="Pfam" id="PF00226">
    <property type="entry name" value="DnaJ"/>
    <property type="match status" value="1"/>
</dbReference>
<dbReference type="Proteomes" id="UP000716291">
    <property type="component" value="Unassembled WGS sequence"/>
</dbReference>
<dbReference type="OrthoDB" id="445556at2759"/>
<accession>A0A9P6XBQ4</accession>
<evidence type="ECO:0000259" key="2">
    <source>
        <dbReference type="PROSITE" id="PS50076"/>
    </source>
</evidence>
<comment type="caution">
    <text evidence="3">The sequence shown here is derived from an EMBL/GenBank/DDBJ whole genome shotgun (WGS) entry which is preliminary data.</text>
</comment>
<sequence length="419" mass="48043">MAVPFAQHVNAASEIFERYHGTGFFSVKLSQTSPPEQSFLPFWVVSATVHSTIEQAQVGRRTIRTHYNPATKRNESRWDTDWAWVPTKHQFTRDYHPLGHHKLQIYASHRYRRGLVESITTGPALESAVPFTPSLVDSEFRRIDPFTIYPNTALRFAKSYIQSTEETFADEYLRKVYNMDETRFLKVNIQLENVVVSPVYYSAYIFSVNYMGRTLRTFVNGQDLTVGGTKAYNWQRSAITSAAGMATIMAMTGGIGWGGASGSFWIGIVLPTVTVSMLTLYYPIISLYIRDLMQQHEIRSMAQDSSAWDEDWVKGYAAFEYQERRRTWREEKANQSSWNSNSSNNDLKGYYRSLNVPTTATQSEIQSAFRGLAMKYHPDRFSDQEEKKQAKVKFQSISAAYSVLRDPKKRRAYDHSGTA</sequence>
<protein>
    <recommendedName>
        <fullName evidence="2">J domain-containing protein</fullName>
    </recommendedName>
</protein>
<feature type="domain" description="J" evidence="2">
    <location>
        <begin position="349"/>
        <end position="417"/>
    </location>
</feature>
<dbReference type="SMART" id="SM00271">
    <property type="entry name" value="DnaJ"/>
    <property type="match status" value="1"/>
</dbReference>
<dbReference type="InterPro" id="IPR036869">
    <property type="entry name" value="J_dom_sf"/>
</dbReference>
<name>A0A9P6XBQ4_RHIOR</name>
<organism evidence="3 4">
    <name type="scientific">Rhizopus oryzae</name>
    <name type="common">Mucormycosis agent</name>
    <name type="synonym">Rhizopus arrhizus var. delemar</name>
    <dbReference type="NCBI Taxonomy" id="64495"/>
    <lineage>
        <taxon>Eukaryota</taxon>
        <taxon>Fungi</taxon>
        <taxon>Fungi incertae sedis</taxon>
        <taxon>Mucoromycota</taxon>
        <taxon>Mucoromycotina</taxon>
        <taxon>Mucoromycetes</taxon>
        <taxon>Mucorales</taxon>
        <taxon>Mucorineae</taxon>
        <taxon>Rhizopodaceae</taxon>
        <taxon>Rhizopus</taxon>
    </lineage>
</organism>
<dbReference type="PANTHER" id="PTHR44157">
    <property type="entry name" value="DNAJ HOMOLOG SUBFAMILY C MEMBER 11"/>
    <property type="match status" value="1"/>
</dbReference>
<dbReference type="InterPro" id="IPR018253">
    <property type="entry name" value="DnaJ_domain_CS"/>
</dbReference>
<dbReference type="AlphaFoldDB" id="A0A9P6XBQ4"/>
<evidence type="ECO:0000256" key="1">
    <source>
        <dbReference type="SAM" id="Phobius"/>
    </source>
</evidence>
<dbReference type="InterPro" id="IPR001623">
    <property type="entry name" value="DnaJ_domain"/>
</dbReference>
<dbReference type="PRINTS" id="PR00625">
    <property type="entry name" value="JDOMAIN"/>
</dbReference>
<gene>
    <name evidence="3" type="ORF">G6F64_004821</name>
</gene>